<proteinExistence type="predicted"/>
<name>A0A438IFU8_VITVI</name>
<organism evidence="1 2">
    <name type="scientific">Vitis vinifera</name>
    <name type="common">Grape</name>
    <dbReference type="NCBI Taxonomy" id="29760"/>
    <lineage>
        <taxon>Eukaryota</taxon>
        <taxon>Viridiplantae</taxon>
        <taxon>Streptophyta</taxon>
        <taxon>Embryophyta</taxon>
        <taxon>Tracheophyta</taxon>
        <taxon>Spermatophyta</taxon>
        <taxon>Magnoliopsida</taxon>
        <taxon>eudicotyledons</taxon>
        <taxon>Gunneridae</taxon>
        <taxon>Pentapetalae</taxon>
        <taxon>rosids</taxon>
        <taxon>Vitales</taxon>
        <taxon>Vitaceae</taxon>
        <taxon>Viteae</taxon>
        <taxon>Vitis</taxon>
    </lineage>
</organism>
<sequence length="155" mass="17755">MFSDDDSTDRKAFSPLTLRIGTDDRNERWPEREMVGLRDGQRDLAGMNDGLNKRVVKTVFLGGEYKCYHPPTKKIYVVMDVTFVENQQYFDSTYLLGENISTLEDRWDWDAEKELKEGTNIIVAEKNDVIVAEMNDTVAETVDKANGNKMVVHPS</sequence>
<reference evidence="1 2" key="1">
    <citation type="journal article" date="2018" name="PLoS Genet.">
        <title>Population sequencing reveals clonal diversity and ancestral inbreeding in the grapevine cultivar Chardonnay.</title>
        <authorList>
            <person name="Roach M.J."/>
            <person name="Johnson D.L."/>
            <person name="Bohlmann J."/>
            <person name="van Vuuren H.J."/>
            <person name="Jones S.J."/>
            <person name="Pretorius I.S."/>
            <person name="Schmidt S.A."/>
            <person name="Borneman A.R."/>
        </authorList>
    </citation>
    <scope>NUCLEOTIDE SEQUENCE [LARGE SCALE GENOMIC DNA]</scope>
    <source>
        <strain evidence="2">cv. Chardonnay</strain>
        <tissue evidence="1">Leaf</tissue>
    </source>
</reference>
<dbReference type="EMBL" id="QGNW01000112">
    <property type="protein sequence ID" value="RVW95611.1"/>
    <property type="molecule type" value="Genomic_DNA"/>
</dbReference>
<evidence type="ECO:0000313" key="1">
    <source>
        <dbReference type="EMBL" id="RVW95611.1"/>
    </source>
</evidence>
<comment type="caution">
    <text evidence="1">The sequence shown here is derived from an EMBL/GenBank/DDBJ whole genome shotgun (WGS) entry which is preliminary data.</text>
</comment>
<protein>
    <submittedName>
        <fullName evidence="1">Uncharacterized protein</fullName>
    </submittedName>
</protein>
<dbReference type="AlphaFoldDB" id="A0A438IFU8"/>
<evidence type="ECO:0000313" key="2">
    <source>
        <dbReference type="Proteomes" id="UP000288805"/>
    </source>
</evidence>
<gene>
    <name evidence="1" type="ORF">CK203_031570</name>
</gene>
<dbReference type="Proteomes" id="UP000288805">
    <property type="component" value="Unassembled WGS sequence"/>
</dbReference>
<accession>A0A438IFU8</accession>